<evidence type="ECO:0000256" key="10">
    <source>
        <dbReference type="SAM" id="MobiDB-lite"/>
    </source>
</evidence>
<evidence type="ECO:0000256" key="4">
    <source>
        <dbReference type="ARBA" id="ARBA00022553"/>
    </source>
</evidence>
<dbReference type="SUPFAM" id="SSF49447">
    <property type="entry name" value="Second domain of Mu2 adaptin subunit (ap50) of ap2 adaptor"/>
    <property type="match status" value="1"/>
</dbReference>
<dbReference type="InterPro" id="IPR036168">
    <property type="entry name" value="AP2_Mu_C_sf"/>
</dbReference>
<evidence type="ECO:0000259" key="11">
    <source>
        <dbReference type="PROSITE" id="PS51072"/>
    </source>
</evidence>
<evidence type="ECO:0000256" key="7">
    <source>
        <dbReference type="ARBA" id="ARBA00023136"/>
    </source>
</evidence>
<reference evidence="14" key="1">
    <citation type="submission" date="2025-08" db="UniProtKB">
        <authorList>
            <consortium name="RefSeq"/>
        </authorList>
    </citation>
    <scope>IDENTIFICATION</scope>
</reference>
<feature type="domain" description="F-BAR" evidence="12">
    <location>
        <begin position="1"/>
        <end position="247"/>
    </location>
</feature>
<evidence type="ECO:0000259" key="12">
    <source>
        <dbReference type="PROSITE" id="PS51741"/>
    </source>
</evidence>
<dbReference type="PROSITE" id="PS51072">
    <property type="entry name" value="MHD"/>
    <property type="match status" value="1"/>
</dbReference>
<name>A0A3Q0GNT7_ALLSI</name>
<evidence type="ECO:0000256" key="9">
    <source>
        <dbReference type="PROSITE-ProRule" id="PRU01077"/>
    </source>
</evidence>
<evidence type="ECO:0000256" key="8">
    <source>
        <dbReference type="ARBA" id="ARBA00023176"/>
    </source>
</evidence>
<dbReference type="InterPro" id="IPR054713">
    <property type="entry name" value="GMIP/FCHO2-like_FCH"/>
</dbReference>
<dbReference type="PANTHER" id="PTHR23065">
    <property type="entry name" value="PROLINE-SERINE-THREONINE PHOSPHATASE INTERACTING PROTEIN 1"/>
    <property type="match status" value="1"/>
</dbReference>
<dbReference type="FunFam" id="2.60.40.1170:FF:000005">
    <property type="entry name" value="SH3-containing GRB2-like protein 3-interacting protein 1 isoform X3"/>
    <property type="match status" value="1"/>
</dbReference>
<evidence type="ECO:0000256" key="6">
    <source>
        <dbReference type="ARBA" id="ARBA00023054"/>
    </source>
</evidence>
<protein>
    <recommendedName>
        <fullName evidence="3">F-BAR domain only protein 2</fullName>
    </recommendedName>
</protein>
<dbReference type="GO" id="GO:0072583">
    <property type="term" value="P:clathrin-dependent endocytosis"/>
    <property type="evidence" value="ECO:0007669"/>
    <property type="project" value="TreeGrafter"/>
</dbReference>
<evidence type="ECO:0000256" key="1">
    <source>
        <dbReference type="ARBA" id="ARBA00004283"/>
    </source>
</evidence>
<dbReference type="CTD" id="115548"/>
<dbReference type="GO" id="GO:0098793">
    <property type="term" value="C:presynapse"/>
    <property type="evidence" value="ECO:0007669"/>
    <property type="project" value="GOC"/>
</dbReference>
<organism evidence="13 14">
    <name type="scientific">Alligator sinensis</name>
    <name type="common">Chinese alligator</name>
    <dbReference type="NCBI Taxonomy" id="38654"/>
    <lineage>
        <taxon>Eukaryota</taxon>
        <taxon>Metazoa</taxon>
        <taxon>Chordata</taxon>
        <taxon>Craniata</taxon>
        <taxon>Vertebrata</taxon>
        <taxon>Euteleostomi</taxon>
        <taxon>Archelosauria</taxon>
        <taxon>Archosauria</taxon>
        <taxon>Crocodylia</taxon>
        <taxon>Alligatoridae</taxon>
        <taxon>Alligatorinae</taxon>
        <taxon>Alligator</taxon>
    </lineage>
</organism>
<dbReference type="SMART" id="SM00055">
    <property type="entry name" value="FCH"/>
    <property type="match status" value="1"/>
</dbReference>
<feature type="compositionally biased region" description="Low complexity" evidence="10">
    <location>
        <begin position="433"/>
        <end position="454"/>
    </location>
</feature>
<keyword evidence="7" id="KW-0472">Membrane</keyword>
<evidence type="ECO:0000313" key="13">
    <source>
        <dbReference type="Proteomes" id="UP000189705"/>
    </source>
</evidence>
<dbReference type="CDD" id="cd07673">
    <property type="entry name" value="F-BAR_FCHO2"/>
    <property type="match status" value="1"/>
</dbReference>
<dbReference type="GeneID" id="102370474"/>
<dbReference type="PANTHER" id="PTHR23065:SF8">
    <property type="entry name" value="F-BAR DOMAIN ONLY PROTEIN 2"/>
    <property type="match status" value="1"/>
</dbReference>
<dbReference type="GO" id="GO:0030136">
    <property type="term" value="C:clathrin-coated vesicle"/>
    <property type="evidence" value="ECO:0007669"/>
    <property type="project" value="TreeGrafter"/>
</dbReference>
<keyword evidence="5" id="KW-0254">Endocytosis</keyword>
<keyword evidence="13" id="KW-1185">Reference proteome</keyword>
<dbReference type="RefSeq" id="XP_025061454.1">
    <property type="nucleotide sequence ID" value="XM_025205669.1"/>
</dbReference>
<dbReference type="Gene3D" id="1.20.1270.60">
    <property type="entry name" value="Arfaptin homology (AH) domain/BAR domain"/>
    <property type="match status" value="1"/>
</dbReference>
<dbReference type="Proteomes" id="UP000189705">
    <property type="component" value="Unplaced"/>
</dbReference>
<dbReference type="InterPro" id="IPR018808">
    <property type="entry name" value="Muniscin_C"/>
</dbReference>
<dbReference type="FunFam" id="1.20.1270.60:FF:000016">
    <property type="entry name" value="FCH domain only protein 2"/>
    <property type="match status" value="1"/>
</dbReference>
<dbReference type="GO" id="GO:0005905">
    <property type="term" value="C:clathrin-coated pit"/>
    <property type="evidence" value="ECO:0007669"/>
    <property type="project" value="UniProtKB-SubCell"/>
</dbReference>
<proteinExistence type="inferred from homology"/>
<keyword evidence="4" id="KW-0597">Phosphoprotein</keyword>
<comment type="similarity">
    <text evidence="2">Belongs to the FCHO family.</text>
</comment>
<dbReference type="GO" id="GO:0048488">
    <property type="term" value="P:synaptic vesicle endocytosis"/>
    <property type="evidence" value="ECO:0007669"/>
    <property type="project" value="TreeGrafter"/>
</dbReference>
<accession>A0A3Q0GNT7</accession>
<dbReference type="Pfam" id="PF22699">
    <property type="entry name" value="GMIP-like_FCH"/>
    <property type="match status" value="1"/>
</dbReference>
<feature type="compositionally biased region" description="Polar residues" evidence="10">
    <location>
        <begin position="385"/>
        <end position="398"/>
    </location>
</feature>
<keyword evidence="8" id="KW-0168">Coated pit</keyword>
<dbReference type="InterPro" id="IPR031160">
    <property type="entry name" value="F_BAR_dom"/>
</dbReference>
<comment type="subcellular location">
    <subcellularLocation>
        <location evidence="1">Membrane</location>
        <location evidence="1">Clathrin-coated pit</location>
        <topology evidence="1">Peripheral membrane protein</topology>
        <orientation evidence="1">Cytoplasmic side</orientation>
    </subcellularLocation>
</comment>
<keyword evidence="6 9" id="KW-0175">Coiled coil</keyword>
<dbReference type="InterPro" id="IPR027267">
    <property type="entry name" value="AH/BAR_dom_sf"/>
</dbReference>
<evidence type="ECO:0000256" key="5">
    <source>
        <dbReference type="ARBA" id="ARBA00022583"/>
    </source>
</evidence>
<gene>
    <name evidence="14" type="primary">FCHO2</name>
</gene>
<feature type="region of interest" description="Disordered" evidence="10">
    <location>
        <begin position="433"/>
        <end position="506"/>
    </location>
</feature>
<dbReference type="AlphaFoldDB" id="A0A3Q0GNT7"/>
<feature type="region of interest" description="Disordered" evidence="10">
    <location>
        <begin position="385"/>
        <end position="420"/>
    </location>
</feature>
<evidence type="ECO:0000256" key="3">
    <source>
        <dbReference type="ARBA" id="ARBA00018998"/>
    </source>
</evidence>
<dbReference type="Pfam" id="PF10291">
    <property type="entry name" value="muHD"/>
    <property type="match status" value="1"/>
</dbReference>
<feature type="region of interest" description="Disordered" evidence="10">
    <location>
        <begin position="298"/>
        <end position="349"/>
    </location>
</feature>
<dbReference type="InterPro" id="IPR030122">
    <property type="entry name" value="FCHo2_F-BAR"/>
</dbReference>
<dbReference type="InterPro" id="IPR028565">
    <property type="entry name" value="MHD"/>
</dbReference>
<evidence type="ECO:0000256" key="2">
    <source>
        <dbReference type="ARBA" id="ARBA00011064"/>
    </source>
</evidence>
<feature type="compositionally biased region" description="Low complexity" evidence="10">
    <location>
        <begin position="399"/>
        <end position="410"/>
    </location>
</feature>
<feature type="domain" description="MHD" evidence="11">
    <location>
        <begin position="540"/>
        <end position="807"/>
    </location>
</feature>
<dbReference type="GO" id="GO:0005886">
    <property type="term" value="C:plasma membrane"/>
    <property type="evidence" value="ECO:0007669"/>
    <property type="project" value="TreeGrafter"/>
</dbReference>
<dbReference type="PROSITE" id="PS51741">
    <property type="entry name" value="F_BAR"/>
    <property type="match status" value="1"/>
</dbReference>
<dbReference type="InterPro" id="IPR001060">
    <property type="entry name" value="FCH_dom"/>
</dbReference>
<sequence>MPSFHILVGERNNGFDVLYHNMKHGHTSTKELADFIRERSTIEETYSRSMTKLAKSASNYTQLGTFAPVWDVFKTSTEKLASCHLEHVRKLQELIKEVHKYGDEQIKAHKKTKEEVSGTLEAVQNILSITQALQKSKESYNAKCVEQERLKKEGATQREIDKASVKSKKATETYKLYVEKYAAAKSDFEQKMTETAQKFQDIEEAHLLHMKEIIESFSNTMKEIHLQIGQVHEEFINNTANITVESLIQKFAELKGTGKERPGLIDFEECNTSTATEGVKPRKRKPFGLSGIIKKEKDAESVECPDADSVNIPDVDDEGYSIKPETSQNTKENHFYSSSDSDSEEDEPRRFHVEIKPVLPNNSSHYTMASLDELKVSIGNIALSPATSRHSPAQMNRNSSSEELTKSKLSAPSNEKGTSDLLAWDPVFGSSLESSSSASLTTSSSSARPTTPLSVGTIVPPPRPASRPKLATGKLSGINEIPRPFSPPLTSKSSPPPTAPLARAESVSSISSSASLSAANTPTVGVSRGPSPVSLGNQDTLPVAVALTESVNAYFKGADPTKCIVKITGDMTVSFPSGIIKVFTSNPSPAVLCFRVKNTSKLEHIQPNAQLVYSDQSQSDSSTKDFWMNMQAITLYLKKLSEQNPSASYYNVDVLKYQVSSNGIQSTPLNLATYWKCNANTTDVRVDYKYNPESMTMPSTLSNVQVVVPVDGGVTNMQSLPCAKWNAEQMKAYWKISSISEKSENGGSGSLRAKFDLSEGPSKPATLAVQFISEGSTLSGVDVELAGTGYRLSLLKKRFATGRYMADC</sequence>
<evidence type="ECO:0000313" key="14">
    <source>
        <dbReference type="RefSeq" id="XP_025061454.1"/>
    </source>
</evidence>
<dbReference type="SUPFAM" id="SSF103657">
    <property type="entry name" value="BAR/IMD domain-like"/>
    <property type="match status" value="1"/>
</dbReference>
<dbReference type="GO" id="GO:0048268">
    <property type="term" value="P:clathrin coat assembly"/>
    <property type="evidence" value="ECO:0007669"/>
    <property type="project" value="TreeGrafter"/>
</dbReference>